<keyword evidence="4" id="KW-0614">Plasmid</keyword>
<organism evidence="3 6">
    <name type="scientific">Halococcus dombrowskii</name>
    <dbReference type="NCBI Taxonomy" id="179637"/>
    <lineage>
        <taxon>Archaea</taxon>
        <taxon>Methanobacteriati</taxon>
        <taxon>Methanobacteriota</taxon>
        <taxon>Stenosarchaea group</taxon>
        <taxon>Halobacteria</taxon>
        <taxon>Halobacteriales</taxon>
        <taxon>Halococcaceae</taxon>
        <taxon>Halococcus</taxon>
    </lineage>
</organism>
<dbReference type="Pfam" id="PF26492">
    <property type="entry name" value="DUF8160"/>
    <property type="match status" value="1"/>
</dbReference>
<dbReference type="AlphaFoldDB" id="A0AAV3SF89"/>
<dbReference type="EMBL" id="BAAADN010000024">
    <property type="protein sequence ID" value="GAA0459959.1"/>
    <property type="molecule type" value="Genomic_DNA"/>
</dbReference>
<evidence type="ECO:0000313" key="5">
    <source>
        <dbReference type="Proteomes" id="UP000830542"/>
    </source>
</evidence>
<keyword evidence="5" id="KW-1185">Reference proteome</keyword>
<sequence length="140" mass="15392">MSEREADMSRLAAREGEKESNENDDSNESERERGQDSSQSPEGSEGPTGTAGAESVSERRVNVKDRESNLFMHLPESLANDVDLACQSVNLTYQSESGEKLGKNRYLYPIVLMVGADNAVDLSHEEIQDLVERVDGVEDG</sequence>
<evidence type="ECO:0000313" key="4">
    <source>
        <dbReference type="EMBL" id="UOO97127.1"/>
    </source>
</evidence>
<geneLocation type="plasmid" evidence="4 5">
    <name>unnamed3</name>
</geneLocation>
<proteinExistence type="predicted"/>
<feature type="region of interest" description="Disordered" evidence="1">
    <location>
        <begin position="1"/>
        <end position="62"/>
    </location>
</feature>
<dbReference type="GeneID" id="71763747"/>
<name>A0AAV3SF89_HALDO</name>
<accession>A0AAV3SF89</accession>
<feature type="compositionally biased region" description="Basic and acidic residues" evidence="1">
    <location>
        <begin position="1"/>
        <end position="21"/>
    </location>
</feature>
<dbReference type="Proteomes" id="UP001500962">
    <property type="component" value="Unassembled WGS sequence"/>
</dbReference>
<evidence type="ECO:0000313" key="6">
    <source>
        <dbReference type="Proteomes" id="UP001500962"/>
    </source>
</evidence>
<dbReference type="KEGG" id="hdo:MUK72_17825"/>
<dbReference type="RefSeq" id="WP_244706489.1">
    <property type="nucleotide sequence ID" value="NZ_BAAADN010000024.1"/>
</dbReference>
<dbReference type="EMBL" id="CP095008">
    <property type="protein sequence ID" value="UOO97127.1"/>
    <property type="molecule type" value="Genomic_DNA"/>
</dbReference>
<dbReference type="InterPro" id="IPR058474">
    <property type="entry name" value="DUF8160"/>
</dbReference>
<reference evidence="4" key="2">
    <citation type="submission" date="2022-04" db="EMBL/GenBank/DDBJ databases">
        <title>Sequencing and genomic assembly of Halococcus dombrowskii.</title>
        <authorList>
            <person name="Lim S.W."/>
            <person name="MacLea K.S."/>
        </authorList>
    </citation>
    <scope>NUCLEOTIDE SEQUENCE</scope>
    <source>
        <strain evidence="4">H4</strain>
        <plasmid evidence="4">unnamed3</plasmid>
    </source>
</reference>
<reference evidence="3" key="3">
    <citation type="submission" date="2023-12" db="EMBL/GenBank/DDBJ databases">
        <authorList>
            <person name="Sun Q."/>
            <person name="Inoue M."/>
        </authorList>
    </citation>
    <scope>NUCLEOTIDE SEQUENCE</scope>
    <source>
        <strain evidence="3">JCM 12289</strain>
    </source>
</reference>
<evidence type="ECO:0000313" key="3">
    <source>
        <dbReference type="EMBL" id="GAA0459959.1"/>
    </source>
</evidence>
<protein>
    <recommendedName>
        <fullName evidence="2">DUF8160 domain-containing protein</fullName>
    </recommendedName>
</protein>
<dbReference type="Proteomes" id="UP000830542">
    <property type="component" value="Plasmid unnamed3"/>
</dbReference>
<evidence type="ECO:0000256" key="1">
    <source>
        <dbReference type="SAM" id="MobiDB-lite"/>
    </source>
</evidence>
<reference evidence="3" key="1">
    <citation type="journal article" date="2014" name="Int. J. Syst. Evol. Microbiol.">
        <title>Complete genome sequence of Corynebacterium casei LMG S-19264T (=DSM 44701T), isolated from a smear-ripened cheese.</title>
        <authorList>
            <consortium name="US DOE Joint Genome Institute (JGI-PGF)"/>
            <person name="Walter F."/>
            <person name="Albersmeier A."/>
            <person name="Kalinowski J."/>
            <person name="Ruckert C."/>
        </authorList>
    </citation>
    <scope>NUCLEOTIDE SEQUENCE</scope>
    <source>
        <strain evidence="3">JCM 12289</strain>
    </source>
</reference>
<gene>
    <name evidence="3" type="ORF">GCM10008985_15440</name>
    <name evidence="4" type="ORF">MUK72_17825</name>
</gene>
<evidence type="ECO:0000259" key="2">
    <source>
        <dbReference type="Pfam" id="PF26492"/>
    </source>
</evidence>
<feature type="domain" description="DUF8160" evidence="2">
    <location>
        <begin position="15"/>
        <end position="134"/>
    </location>
</feature>